<reference evidence="2 3" key="1">
    <citation type="submission" date="2017-11" db="EMBL/GenBank/DDBJ databases">
        <title>De-novo sequencing of pomegranate (Punica granatum L.) genome.</title>
        <authorList>
            <person name="Akparov Z."/>
            <person name="Amiraslanov A."/>
            <person name="Hajiyeva S."/>
            <person name="Abbasov M."/>
            <person name="Kaur K."/>
            <person name="Hamwieh A."/>
            <person name="Solovyev V."/>
            <person name="Salamov A."/>
            <person name="Braich B."/>
            <person name="Kosarev P."/>
            <person name="Mahmoud A."/>
            <person name="Hajiyev E."/>
            <person name="Babayeva S."/>
            <person name="Izzatullayeva V."/>
            <person name="Mammadov A."/>
            <person name="Mammadov A."/>
            <person name="Sharifova S."/>
            <person name="Ojaghi J."/>
            <person name="Eynullazada K."/>
            <person name="Bayramov B."/>
            <person name="Abdulazimova A."/>
            <person name="Shahmuradov I."/>
        </authorList>
    </citation>
    <scope>NUCLEOTIDE SEQUENCE [LARGE SCALE GENOMIC DNA]</scope>
    <source>
        <strain evidence="3">cv. AG2017</strain>
        <tissue evidence="2">Leaf</tissue>
    </source>
</reference>
<dbReference type="PANTHER" id="PTHR48200:SF1">
    <property type="entry name" value="AMINOTRANSFERASE-LIKE PLANT MOBILE DOMAIN-CONTAINING PROTEIN"/>
    <property type="match status" value="1"/>
</dbReference>
<evidence type="ECO:0000313" key="2">
    <source>
        <dbReference type="EMBL" id="PKI40547.1"/>
    </source>
</evidence>
<name>A0A2I0I980_PUNGR</name>
<keyword evidence="3" id="KW-1185">Reference proteome</keyword>
<dbReference type="PANTHER" id="PTHR48200">
    <property type="entry name" value="PROTEIN, PUTATIVE-RELATED"/>
    <property type="match status" value="1"/>
</dbReference>
<dbReference type="AlphaFoldDB" id="A0A2I0I980"/>
<protein>
    <recommendedName>
        <fullName evidence="4">Aminotransferase-like plant mobile domain-containing protein</fullName>
    </recommendedName>
</protein>
<dbReference type="EMBL" id="PGOL01003535">
    <property type="protein sequence ID" value="PKI40547.1"/>
    <property type="molecule type" value="Genomic_DNA"/>
</dbReference>
<proteinExistence type="predicted"/>
<gene>
    <name evidence="2" type="ORF">CRG98_039062</name>
</gene>
<evidence type="ECO:0000256" key="1">
    <source>
        <dbReference type="SAM" id="MobiDB-lite"/>
    </source>
</evidence>
<feature type="region of interest" description="Disordered" evidence="1">
    <location>
        <begin position="304"/>
        <end position="327"/>
    </location>
</feature>
<organism evidence="2 3">
    <name type="scientific">Punica granatum</name>
    <name type="common">Pomegranate</name>
    <dbReference type="NCBI Taxonomy" id="22663"/>
    <lineage>
        <taxon>Eukaryota</taxon>
        <taxon>Viridiplantae</taxon>
        <taxon>Streptophyta</taxon>
        <taxon>Embryophyta</taxon>
        <taxon>Tracheophyta</taxon>
        <taxon>Spermatophyta</taxon>
        <taxon>Magnoliopsida</taxon>
        <taxon>eudicotyledons</taxon>
        <taxon>Gunneridae</taxon>
        <taxon>Pentapetalae</taxon>
        <taxon>rosids</taxon>
        <taxon>malvids</taxon>
        <taxon>Myrtales</taxon>
        <taxon>Lythraceae</taxon>
        <taxon>Punica</taxon>
    </lineage>
</organism>
<sequence length="327" mass="37035">MQASMRAYSGPYNLATPLRTSFKGFGLDPACLHNTLCPIEKAYIREILGELPELAECSIDWTLLRAAIEFWDPQHAMFNFQGTELTPTIKEYTALIERLTGTQDIVVPNLFAMISSRLSVFLGIRIEEAQQELLHGWEHNIQINWLINWTHLVDSNRRGTCPRRPSSEKCHSYAEALMAETVRSLDYVQANRRYTMMGSLHHLQMWLLGHIQPFCLYHPFLNLVDDQLFQAFGSPEPNAFDWRRFILQLTPEQLLWCASWNLGGPMAIGCPVITGLPLISHSGSTLVFPNRVIRQLGGVQDVPVEGNRALGPGGTGQPFTDHPRLRL</sequence>
<accession>A0A2I0I980</accession>
<comment type="caution">
    <text evidence="2">The sequence shown here is derived from an EMBL/GenBank/DDBJ whole genome shotgun (WGS) entry which is preliminary data.</text>
</comment>
<evidence type="ECO:0008006" key="4">
    <source>
        <dbReference type="Google" id="ProtNLM"/>
    </source>
</evidence>
<evidence type="ECO:0000313" key="3">
    <source>
        <dbReference type="Proteomes" id="UP000233551"/>
    </source>
</evidence>
<dbReference type="Proteomes" id="UP000233551">
    <property type="component" value="Unassembled WGS sequence"/>
</dbReference>